<dbReference type="InterPro" id="IPR009081">
    <property type="entry name" value="PP-bd_ACP"/>
</dbReference>
<dbReference type="Pfam" id="PF00550">
    <property type="entry name" value="PP-binding"/>
    <property type="match status" value="2"/>
</dbReference>
<dbReference type="GO" id="GO:0004315">
    <property type="term" value="F:3-oxoacyl-[acyl-carrier-protein] synthase activity"/>
    <property type="evidence" value="ECO:0007669"/>
    <property type="project" value="InterPro"/>
</dbReference>
<evidence type="ECO:0000256" key="7">
    <source>
        <dbReference type="ARBA" id="ARBA00023315"/>
    </source>
</evidence>
<dbReference type="SUPFAM" id="SSF51735">
    <property type="entry name" value="NAD(P)-binding Rossmann-fold domains"/>
    <property type="match status" value="2"/>
</dbReference>
<feature type="region of interest" description="N-terminal hotdog fold" evidence="8">
    <location>
        <begin position="1374"/>
        <end position="1497"/>
    </location>
</feature>
<keyword evidence="5" id="KW-0045">Antibiotic biosynthesis</keyword>
<dbReference type="SMART" id="SM00826">
    <property type="entry name" value="PKS_DH"/>
    <property type="match status" value="1"/>
</dbReference>
<dbReference type="InterPro" id="IPR016039">
    <property type="entry name" value="Thiolase-like"/>
</dbReference>
<dbReference type="GO" id="GO:0004312">
    <property type="term" value="F:fatty acid synthase activity"/>
    <property type="evidence" value="ECO:0007669"/>
    <property type="project" value="TreeGrafter"/>
</dbReference>
<gene>
    <name evidence="13" type="primary">nemA1-1</name>
</gene>
<dbReference type="InterPro" id="IPR049552">
    <property type="entry name" value="PKS_DH_N"/>
</dbReference>
<dbReference type="InterPro" id="IPR001227">
    <property type="entry name" value="Ac_transferase_dom_sf"/>
</dbReference>
<dbReference type="InterPro" id="IPR049551">
    <property type="entry name" value="PKS_DH_C"/>
</dbReference>
<evidence type="ECO:0000256" key="6">
    <source>
        <dbReference type="ARBA" id="ARBA00023268"/>
    </source>
</evidence>
<dbReference type="PANTHER" id="PTHR43775">
    <property type="entry name" value="FATTY ACID SYNTHASE"/>
    <property type="match status" value="1"/>
</dbReference>
<dbReference type="InterPro" id="IPR032821">
    <property type="entry name" value="PKS_assoc"/>
</dbReference>
<dbReference type="InterPro" id="IPR036291">
    <property type="entry name" value="NAD(P)-bd_dom_sf"/>
</dbReference>
<dbReference type="Gene3D" id="3.40.366.10">
    <property type="entry name" value="Malonyl-Coenzyme A Acyl Carrier Protein, domain 2"/>
    <property type="match status" value="2"/>
</dbReference>
<feature type="region of interest" description="Disordered" evidence="9">
    <location>
        <begin position="2120"/>
        <end position="2140"/>
    </location>
</feature>
<keyword evidence="6" id="KW-0511">Multifunctional enzyme</keyword>
<evidence type="ECO:0000259" key="12">
    <source>
        <dbReference type="PROSITE" id="PS52019"/>
    </source>
</evidence>
<evidence type="ECO:0000256" key="1">
    <source>
        <dbReference type="ARBA" id="ARBA00004792"/>
    </source>
</evidence>
<dbReference type="InterPro" id="IPR018201">
    <property type="entry name" value="Ketoacyl_synth_AS"/>
</dbReference>
<dbReference type="GO" id="GO:0006633">
    <property type="term" value="P:fatty acid biosynthetic process"/>
    <property type="evidence" value="ECO:0007669"/>
    <property type="project" value="InterPro"/>
</dbReference>
<dbReference type="Gene3D" id="3.30.70.3290">
    <property type="match status" value="1"/>
</dbReference>
<dbReference type="PROSITE" id="PS52019">
    <property type="entry name" value="PKS_MFAS_DH"/>
    <property type="match status" value="1"/>
</dbReference>
<dbReference type="PROSITE" id="PS50075">
    <property type="entry name" value="CARRIER"/>
    <property type="match status" value="2"/>
</dbReference>
<dbReference type="InterPro" id="IPR014030">
    <property type="entry name" value="Ketoacyl_synth_N"/>
</dbReference>
<dbReference type="PROSITE" id="PS52004">
    <property type="entry name" value="KS3_2"/>
    <property type="match status" value="1"/>
</dbReference>
<feature type="region of interest" description="Disordered" evidence="9">
    <location>
        <begin position="2309"/>
        <end position="2341"/>
    </location>
</feature>
<feature type="region of interest" description="Disordered" evidence="9">
    <location>
        <begin position="506"/>
        <end position="528"/>
    </location>
</feature>
<dbReference type="InterPro" id="IPR055123">
    <property type="entry name" value="SpnB-like_Rossmann"/>
</dbReference>
<dbReference type="InterPro" id="IPR014031">
    <property type="entry name" value="Ketoacyl_synth_C"/>
</dbReference>
<protein>
    <submittedName>
        <fullName evidence="13">Modular polyketide synthase</fullName>
    </submittedName>
</protein>
<evidence type="ECO:0000256" key="5">
    <source>
        <dbReference type="ARBA" id="ARBA00023194"/>
    </source>
</evidence>
<dbReference type="InterPro" id="IPR020806">
    <property type="entry name" value="PKS_PP-bd"/>
</dbReference>
<dbReference type="Pfam" id="PF14765">
    <property type="entry name" value="PS-DH"/>
    <property type="match status" value="1"/>
</dbReference>
<dbReference type="Pfam" id="PF02801">
    <property type="entry name" value="Ketoacyl-synt_C"/>
    <property type="match status" value="1"/>
</dbReference>
<dbReference type="SMART" id="SM01294">
    <property type="entry name" value="PKS_PP_betabranch"/>
    <property type="match status" value="1"/>
</dbReference>
<evidence type="ECO:0000259" key="10">
    <source>
        <dbReference type="PROSITE" id="PS50075"/>
    </source>
</evidence>
<evidence type="ECO:0000259" key="11">
    <source>
        <dbReference type="PROSITE" id="PS52004"/>
    </source>
</evidence>
<feature type="domain" description="Ketosynthase family 3 (KS3)" evidence="11">
    <location>
        <begin position="472"/>
        <end position="902"/>
    </location>
</feature>
<feature type="compositionally biased region" description="Basic and acidic residues" evidence="9">
    <location>
        <begin position="512"/>
        <end position="522"/>
    </location>
</feature>
<dbReference type="SUPFAM" id="SSF47336">
    <property type="entry name" value="ACP-like"/>
    <property type="match status" value="2"/>
</dbReference>
<dbReference type="InterPro" id="IPR020807">
    <property type="entry name" value="PKS_DH"/>
</dbReference>
<dbReference type="InterPro" id="IPR057326">
    <property type="entry name" value="KR_dom"/>
</dbReference>
<dbReference type="PANTHER" id="PTHR43775:SF51">
    <property type="entry name" value="INACTIVE PHENOLPHTHIOCEROL SYNTHESIS POLYKETIDE SYNTHASE TYPE I PKS1-RELATED"/>
    <property type="match status" value="1"/>
</dbReference>
<evidence type="ECO:0000256" key="8">
    <source>
        <dbReference type="PROSITE-ProRule" id="PRU01363"/>
    </source>
</evidence>
<dbReference type="InterPro" id="IPR016035">
    <property type="entry name" value="Acyl_Trfase/lysoPLipase"/>
</dbReference>
<feature type="compositionally biased region" description="Basic and acidic residues" evidence="9">
    <location>
        <begin position="2332"/>
        <end position="2341"/>
    </location>
</feature>
<name>A8J6Z2_9ACTN</name>
<dbReference type="Gene3D" id="3.40.50.720">
    <property type="entry name" value="NAD(P)-binding Rossmann-like Domain"/>
    <property type="match status" value="1"/>
</dbReference>
<keyword evidence="3" id="KW-0597">Phosphoprotein</keyword>
<keyword evidence="4" id="KW-0808">Transferase</keyword>
<dbReference type="InterPro" id="IPR020841">
    <property type="entry name" value="PKS_Beta-ketoAc_synthase_dom"/>
</dbReference>
<feature type="region of interest" description="C-terminal hotdog fold" evidence="8">
    <location>
        <begin position="1516"/>
        <end position="1657"/>
    </location>
</feature>
<evidence type="ECO:0000256" key="4">
    <source>
        <dbReference type="ARBA" id="ARBA00022679"/>
    </source>
</evidence>
<sequence>MHETHAHGEEGSSDGSADAVVFVFPGQGSQWPGMGAELWDTSPVFRESVRACADALAPYLDWSVEGVLRGAPDAPAGPALDRADVAQPALFTLMVSLAELWRSHGVEPCAVLGHSLGEIAAAHVAGALTLADAARVAALWSRAQATLSGTGTLLAAKAAPEELAPHLQRWNGDDRHGTRLAIAGVNGPGSTVVAGDLDAIAALAADLASAGVRTRRVAVDVPTHSPAMRTLRERILTDLASVAPCVSRLPFHSSLTGGLVDTRGLDADYWYRNISETARFDLAARGLLADGHRTFVELSPHPILTLGLQALADDVPGAADALVTGTLRRGRGGMRQFQDALGRLSVPAGGRPGREVSAAALAGRLAPLSPAQQEHLLVELVCAHFAALVGGDGGAPPTVRPSAAFTDQGFDSATALELRDRLREATGLRLPATLVFDHPTPAAVAGRLRRLALGIEETADTAPVAVRGHREGEPIAIVGMACRFPGGVRSPEDLWRLVTEGGDALGPFPTDRGWDTGRHAEDPATPGTYVQGEGGFLYDAGEFDAEFFGISPREALAMDPQQRLLLEMAWETFERAGIDPTSARGSRTGVFAGVLPLGYGPRMDETDQGTADLQGHLLTGTLPSVASGRISYTLGLEGPAVSVETACSSSLVALHLACRSLRAGECDLALTGGVSVLATLGLFVEFSRQRGLSADGRCKAYAAAADGTGWSEGAGLLLVERLSDARRLGHRVLAVVRGSAINQDGASNGLTAPSGPSQQRVIREALADAGLTAADVDAVEGHGTGTRLGDPIEIEALLATYGQGRARERPLWLGSLKSNIGHTMAAAGVGGVIKMVMALRHGELPRTLHVDAPSPRADWSAGEVRLLTEAVAWPAAADGEPRRAGVSSFGVSGTNAHAILEEAPAPEDEEPAPPDGEALLPWAVSTRSEAALRTQARMLADVVRDDPGVGLADVGAELARGRAALEHRAVVIASGRAEFARALEAVASGEPHPAVVRGHAGSERGGVVFVFPGQGGQWAGMGLDLLRSSPVFAEHIAACGKALAPWVKWSLTEVLHRDAEDPVWDRADVVQPVLFSVMTSLAALWRSYGVEPDAVTGHSQGEIAAAYVCGALGLEDAARTVALRSRALVALRGRGGMASVASAAPDVEELIARRWPGRLWVAAFNGPGAVTVSGDGDALEEFLGHCADTEVRARRVPVDYASHCPHTEAIERELLDALEDITPRPAAVPFYSTVDDAWLDTTRLDASYWYRNLRRPVRFSQAVRALTDGGHRVFIEASPHPTLVPAIEDHGDVTALGTLRRHGDDTERFLTALAHLHVTGAAGQDLWRHHYARLRPAPRHVDLPTYAFQRDRYWWSGGAGRGDVTTAGLHPGGHPLLGAALDLADGGGRLHTGRVSLRTHPWIADHGVAGITLLPGTAFLERALHTGESGNVRELTLHAPLVVPDEEGVDLQVHLARPDEAGLRALTRLLPGRGVPTPRAPWQPHATGLLGPADRAPGSSGLEPHDLGGAWPPPGAVPLVPGELGDVPGCYARLADEGFEYGPAFRGLRAVWRRGTEIFAEVALPAGDGSVFRLHPALLDAVLHPVVLGLVDGVPARPLPFSWNGVALHAPASGALRVRLAPADDGAVGITAATAAGEPVLSVAALALRSASAEQLRAAIRSAAGSRDALYELDWLPLPADRAASPGGADIAALGTSELPCRTYETIAELSQALADGAPAPDAVVSDVGAVGGPLDTVSLHGLCRRGLELVQAWLGEPRTADTRLVLVTRGAVGCAPAEPVADPAAAALWGLVRSAQAEHPGRLLLLDLDPAGSRPVSGRLVEQAVACGEPHIAVRGDGLRVPRLSRATAAPAHPPAGGREAQWDPEGTVLITGGTGSLGALFARHLVTAHGVRRLLLASRSGPGAPGAAGLRDELTAHGATVTVAACDVADREAVAALLASVPSEHPLTAVVHTAGVLDDGVLASLTADRLARVLRAKADAALHLHDLTRDLPLAAFVLFSSVTATLGTPGQANYTAANAFLDALARHRRAAGLPAVSLAWGLWEQTGGLTDHLGSVDLRRMARNGLVALPADAGLALFDTALALDRANLVPARLDLPALRRATHVPPVLRRLVEVPGAPSADRSAGSGGEVRPLRETLAGLDDRKRPAAVSRLVRRHVAWVLGADGPESVDEDRSFRDLGFDSLMAVELRNQLNTAAGIRLAATLVFDHPTPSAVARHLLDRCSPDPAAPAAPSGTAVASALATLAELETALNGIPAEEWTAAGGPARLMTLASSLPAPASVPRTPAAGEAAEKLAHASRDEIFAFIDRELGRDSGPASPSRLGPQTPDSTDKAPFHGE</sequence>
<dbReference type="InterPro" id="IPR016036">
    <property type="entry name" value="Malonyl_transacylase_ACP-bd"/>
</dbReference>
<feature type="region of interest" description="Disordered" evidence="9">
    <location>
        <begin position="1474"/>
        <end position="1514"/>
    </location>
</feature>
<evidence type="ECO:0000256" key="9">
    <source>
        <dbReference type="SAM" id="MobiDB-lite"/>
    </source>
</evidence>
<dbReference type="Pfam" id="PF16197">
    <property type="entry name" value="KAsynt_C_assoc"/>
    <property type="match status" value="1"/>
</dbReference>
<dbReference type="PROSITE" id="PS00012">
    <property type="entry name" value="PHOSPHOPANTETHEINE"/>
    <property type="match status" value="1"/>
</dbReference>
<proteinExistence type="predicted"/>
<dbReference type="SMART" id="SM00825">
    <property type="entry name" value="PKS_KS"/>
    <property type="match status" value="1"/>
</dbReference>
<dbReference type="SUPFAM" id="SSF55048">
    <property type="entry name" value="Probable ACP-binding domain of malonyl-CoA ACP transacylase"/>
    <property type="match status" value="2"/>
</dbReference>
<dbReference type="SUPFAM" id="SSF53901">
    <property type="entry name" value="Thiolase-like"/>
    <property type="match status" value="1"/>
</dbReference>
<dbReference type="SUPFAM" id="SSF52151">
    <property type="entry name" value="FabD/lysophospholipase-like"/>
    <property type="match status" value="2"/>
</dbReference>
<feature type="domain" description="Carrier" evidence="10">
    <location>
        <begin position="372"/>
        <end position="452"/>
    </location>
</feature>
<dbReference type="Gene3D" id="3.40.47.10">
    <property type="match status" value="1"/>
</dbReference>
<dbReference type="InterPro" id="IPR006162">
    <property type="entry name" value="Ppantetheine_attach_site"/>
</dbReference>
<dbReference type="InterPro" id="IPR042104">
    <property type="entry name" value="PKS_dehydratase_sf"/>
</dbReference>
<dbReference type="InterPro" id="IPR036736">
    <property type="entry name" value="ACP-like_sf"/>
</dbReference>
<dbReference type="Pfam" id="PF21089">
    <property type="entry name" value="PKS_DH_N"/>
    <property type="match status" value="1"/>
</dbReference>
<keyword evidence="2" id="KW-0596">Phosphopantetheine</keyword>
<feature type="domain" description="PKS/mFAS DH" evidence="12">
    <location>
        <begin position="1374"/>
        <end position="1657"/>
    </location>
</feature>
<dbReference type="PROSITE" id="PS00606">
    <property type="entry name" value="KS3_1"/>
    <property type="match status" value="1"/>
</dbReference>
<dbReference type="GO" id="GO:0031177">
    <property type="term" value="F:phosphopantetheine binding"/>
    <property type="evidence" value="ECO:0007669"/>
    <property type="project" value="InterPro"/>
</dbReference>
<dbReference type="Gene3D" id="3.10.129.110">
    <property type="entry name" value="Polyketide synthase dehydratase"/>
    <property type="match status" value="1"/>
</dbReference>
<accession>A8J6Z2</accession>
<dbReference type="CDD" id="cd00833">
    <property type="entry name" value="PKS"/>
    <property type="match status" value="1"/>
</dbReference>
<keyword evidence="7" id="KW-0012">Acyltransferase</keyword>
<dbReference type="Pfam" id="PF00698">
    <property type="entry name" value="Acyl_transf_1"/>
    <property type="match status" value="2"/>
</dbReference>
<dbReference type="Pfam" id="PF22953">
    <property type="entry name" value="SpnB_Rossmann"/>
    <property type="match status" value="1"/>
</dbReference>
<dbReference type="Gene3D" id="1.10.1200.10">
    <property type="entry name" value="ACP-like"/>
    <property type="match status" value="2"/>
</dbReference>
<dbReference type="InterPro" id="IPR014043">
    <property type="entry name" value="Acyl_transferase_dom"/>
</dbReference>
<dbReference type="FunFam" id="1.10.1200.10:FF:000007">
    <property type="entry name" value="Probable polyketide synthase pks17"/>
    <property type="match status" value="1"/>
</dbReference>
<dbReference type="SMART" id="SM00822">
    <property type="entry name" value="PKS_KR"/>
    <property type="match status" value="1"/>
</dbReference>
<dbReference type="CDD" id="cd08956">
    <property type="entry name" value="KR_3_FAS_SDR_x"/>
    <property type="match status" value="1"/>
</dbReference>
<dbReference type="FunFam" id="3.40.366.10:FF:000002">
    <property type="entry name" value="Probable polyketide synthase 2"/>
    <property type="match status" value="1"/>
</dbReference>
<dbReference type="Pfam" id="PF08659">
    <property type="entry name" value="KR"/>
    <property type="match status" value="1"/>
</dbReference>
<evidence type="ECO:0000256" key="2">
    <source>
        <dbReference type="ARBA" id="ARBA00022450"/>
    </source>
</evidence>
<feature type="active site" description="Proton acceptor; for dehydratase activity" evidence="8">
    <location>
        <position position="1406"/>
    </location>
</feature>
<comment type="pathway">
    <text evidence="1">Antibiotic biosynthesis.</text>
</comment>
<dbReference type="InterPro" id="IPR049900">
    <property type="entry name" value="PKS_mFAS_DH"/>
</dbReference>
<dbReference type="FunFam" id="3.40.47.10:FF:000019">
    <property type="entry name" value="Polyketide synthase type I"/>
    <property type="match status" value="1"/>
</dbReference>
<dbReference type="Gene3D" id="3.30.70.250">
    <property type="entry name" value="Malonyl-CoA ACP transacylase, ACP-binding"/>
    <property type="match status" value="1"/>
</dbReference>
<dbReference type="InterPro" id="IPR013968">
    <property type="entry name" value="PKS_KR"/>
</dbReference>
<dbReference type="EMBL" id="AB363939">
    <property type="protein sequence ID" value="BAF85837.1"/>
    <property type="molecule type" value="Genomic_DNA"/>
</dbReference>
<dbReference type="SMART" id="SM00827">
    <property type="entry name" value="PKS_AT"/>
    <property type="match status" value="2"/>
</dbReference>
<organism evidence="13">
    <name type="scientific">Streptomyces cyaneogriseus subsp. noncyanogenus</name>
    <dbReference type="NCBI Taxonomy" id="477245"/>
    <lineage>
        <taxon>Bacteria</taxon>
        <taxon>Bacillati</taxon>
        <taxon>Actinomycetota</taxon>
        <taxon>Actinomycetes</taxon>
        <taxon>Kitasatosporales</taxon>
        <taxon>Streptomycetaceae</taxon>
        <taxon>Streptomyces</taxon>
    </lineage>
</organism>
<evidence type="ECO:0000313" key="13">
    <source>
        <dbReference type="EMBL" id="BAF85837.1"/>
    </source>
</evidence>
<dbReference type="SMART" id="SM00823">
    <property type="entry name" value="PKS_PP"/>
    <property type="match status" value="2"/>
</dbReference>
<reference evidence="13" key="1">
    <citation type="submission" date="2007-10" db="EMBL/GenBank/DDBJ databases">
        <title>Comparative analysis of biosynthetic gene clusters for anthelmintic macrocyclic lactones, nemadectin (LL-F28249) and avermectin.</title>
        <authorList>
            <person name="Ikeda H."/>
        </authorList>
    </citation>
    <scope>NUCLEOTIDE SEQUENCE</scope>
    <source>
        <strain evidence="13">NRRL 15773</strain>
    </source>
</reference>
<dbReference type="Pfam" id="PF00109">
    <property type="entry name" value="ketoacyl-synt"/>
    <property type="match status" value="1"/>
</dbReference>
<feature type="active site" description="Proton donor; for dehydratase activity" evidence="8">
    <location>
        <position position="1580"/>
    </location>
</feature>
<evidence type="ECO:0000256" key="3">
    <source>
        <dbReference type="ARBA" id="ARBA00022553"/>
    </source>
</evidence>
<dbReference type="InterPro" id="IPR050091">
    <property type="entry name" value="PKS_NRPS_Biosynth_Enz"/>
</dbReference>
<dbReference type="GO" id="GO:0033068">
    <property type="term" value="P:macrolide biosynthetic process"/>
    <property type="evidence" value="ECO:0007669"/>
    <property type="project" value="UniProtKB-ARBA"/>
</dbReference>
<feature type="domain" description="Carrier" evidence="10">
    <location>
        <begin position="2150"/>
        <end position="2225"/>
    </location>
</feature>